<accession>A0A7C3WG19</accession>
<keyword evidence="4" id="KW-1003">Cell membrane</keyword>
<dbReference type="Pfam" id="PF08352">
    <property type="entry name" value="oligo_HPY"/>
    <property type="match status" value="1"/>
</dbReference>
<dbReference type="InterPro" id="IPR003439">
    <property type="entry name" value="ABC_transporter-like_ATP-bd"/>
</dbReference>
<comment type="caution">
    <text evidence="9">The sequence shown here is derived from an EMBL/GenBank/DDBJ whole genome shotgun (WGS) entry which is preliminary data.</text>
</comment>
<dbReference type="PANTHER" id="PTHR43297:SF2">
    <property type="entry name" value="DIPEPTIDE TRANSPORT ATP-BINDING PROTEIN DPPD"/>
    <property type="match status" value="1"/>
</dbReference>
<keyword evidence="3" id="KW-0813">Transport</keyword>
<evidence type="ECO:0000259" key="8">
    <source>
        <dbReference type="PROSITE" id="PS50893"/>
    </source>
</evidence>
<evidence type="ECO:0000256" key="1">
    <source>
        <dbReference type="ARBA" id="ARBA00004417"/>
    </source>
</evidence>
<proteinExistence type="inferred from homology"/>
<organism evidence="9">
    <name type="scientific">Desulfobacca acetoxidans</name>
    <dbReference type="NCBI Taxonomy" id="60893"/>
    <lineage>
        <taxon>Bacteria</taxon>
        <taxon>Pseudomonadati</taxon>
        <taxon>Thermodesulfobacteriota</taxon>
        <taxon>Desulfobaccia</taxon>
        <taxon>Desulfobaccales</taxon>
        <taxon>Desulfobaccaceae</taxon>
        <taxon>Desulfobacca</taxon>
    </lineage>
</organism>
<evidence type="ECO:0000256" key="6">
    <source>
        <dbReference type="ARBA" id="ARBA00022840"/>
    </source>
</evidence>
<dbReference type="GO" id="GO:0016887">
    <property type="term" value="F:ATP hydrolysis activity"/>
    <property type="evidence" value="ECO:0007669"/>
    <property type="project" value="InterPro"/>
</dbReference>
<dbReference type="GO" id="GO:0005886">
    <property type="term" value="C:plasma membrane"/>
    <property type="evidence" value="ECO:0007669"/>
    <property type="project" value="UniProtKB-SubCell"/>
</dbReference>
<dbReference type="NCBIfam" id="TIGR01727">
    <property type="entry name" value="oligo_HPY"/>
    <property type="match status" value="1"/>
</dbReference>
<reference evidence="9" key="1">
    <citation type="journal article" date="2020" name="mSystems">
        <title>Genome- and Community-Level Interaction Insights into Carbon Utilization and Element Cycling Functions of Hydrothermarchaeota in Hydrothermal Sediment.</title>
        <authorList>
            <person name="Zhou Z."/>
            <person name="Liu Y."/>
            <person name="Xu W."/>
            <person name="Pan J."/>
            <person name="Luo Z.H."/>
            <person name="Li M."/>
        </authorList>
    </citation>
    <scope>NUCLEOTIDE SEQUENCE [LARGE SCALE GENOMIC DNA]</scope>
    <source>
        <strain evidence="9">SpSt-776</strain>
    </source>
</reference>
<dbReference type="CDD" id="cd03257">
    <property type="entry name" value="ABC_NikE_OppD_transporters"/>
    <property type="match status" value="1"/>
</dbReference>
<comment type="similarity">
    <text evidence="2">Belongs to the ABC transporter superfamily.</text>
</comment>
<evidence type="ECO:0000256" key="3">
    <source>
        <dbReference type="ARBA" id="ARBA00022448"/>
    </source>
</evidence>
<dbReference type="SMART" id="SM00382">
    <property type="entry name" value="AAA"/>
    <property type="match status" value="1"/>
</dbReference>
<dbReference type="EMBL" id="DTHB01000007">
    <property type="protein sequence ID" value="HGB13689.1"/>
    <property type="molecule type" value="Genomic_DNA"/>
</dbReference>
<keyword evidence="7" id="KW-0472">Membrane</keyword>
<dbReference type="PROSITE" id="PS50893">
    <property type="entry name" value="ABC_TRANSPORTER_2"/>
    <property type="match status" value="1"/>
</dbReference>
<dbReference type="SUPFAM" id="SSF52540">
    <property type="entry name" value="P-loop containing nucleoside triphosphate hydrolases"/>
    <property type="match status" value="1"/>
</dbReference>
<dbReference type="AlphaFoldDB" id="A0A7C3WG19"/>
<dbReference type="GO" id="GO:0015833">
    <property type="term" value="P:peptide transport"/>
    <property type="evidence" value="ECO:0007669"/>
    <property type="project" value="InterPro"/>
</dbReference>
<protein>
    <submittedName>
        <fullName evidence="9">ABC transporter ATP-binding protein</fullName>
    </submittedName>
</protein>
<evidence type="ECO:0000256" key="4">
    <source>
        <dbReference type="ARBA" id="ARBA00022475"/>
    </source>
</evidence>
<evidence type="ECO:0000256" key="7">
    <source>
        <dbReference type="ARBA" id="ARBA00023136"/>
    </source>
</evidence>
<evidence type="ECO:0000256" key="5">
    <source>
        <dbReference type="ARBA" id="ARBA00022741"/>
    </source>
</evidence>
<keyword evidence="5" id="KW-0547">Nucleotide-binding</keyword>
<dbReference type="InterPro" id="IPR013563">
    <property type="entry name" value="Oligopep_ABC_C"/>
</dbReference>
<dbReference type="Gene3D" id="3.40.50.300">
    <property type="entry name" value="P-loop containing nucleotide triphosphate hydrolases"/>
    <property type="match status" value="1"/>
</dbReference>
<dbReference type="InterPro" id="IPR027417">
    <property type="entry name" value="P-loop_NTPase"/>
</dbReference>
<dbReference type="FunFam" id="3.40.50.300:FF:000016">
    <property type="entry name" value="Oligopeptide ABC transporter ATP-binding component"/>
    <property type="match status" value="1"/>
</dbReference>
<feature type="domain" description="ABC transporter" evidence="8">
    <location>
        <begin position="10"/>
        <end position="260"/>
    </location>
</feature>
<evidence type="ECO:0000256" key="2">
    <source>
        <dbReference type="ARBA" id="ARBA00005417"/>
    </source>
</evidence>
<dbReference type="Pfam" id="PF00005">
    <property type="entry name" value="ABC_tran"/>
    <property type="match status" value="1"/>
</dbReference>
<dbReference type="GO" id="GO:0005524">
    <property type="term" value="F:ATP binding"/>
    <property type="evidence" value="ECO:0007669"/>
    <property type="project" value="UniProtKB-KW"/>
</dbReference>
<gene>
    <name evidence="9" type="ORF">ENV62_00380</name>
</gene>
<dbReference type="InterPro" id="IPR003593">
    <property type="entry name" value="AAA+_ATPase"/>
</dbReference>
<evidence type="ECO:0000313" key="9">
    <source>
        <dbReference type="EMBL" id="HGB13689.1"/>
    </source>
</evidence>
<comment type="subcellular location">
    <subcellularLocation>
        <location evidence="1">Cell inner membrane</location>
        <topology evidence="1">Peripheral membrane protein</topology>
    </subcellularLocation>
</comment>
<sequence length="328" mass="35600">MTRTQASPLLEIKDLRIHFHLPAGRLRAVSGVNLTLAPGETLGLVGESGCGKTVTALSILRLLSCPPAEVAGEILFRGQDLLSLPEAKLRDIRGDRIAMVFQEPMTALNPVITIGEQVAEVLRQHRHLSRREALRQAAQTLGRVGLPDPTRRLSQYPHQLSGGLRQRVLIAMALACNPDILIADEPTTALDVTIQAQILALLKSLKDQLGLAVLFITHNLGIVAQTANRVAVMYAGLIVEEAPILELFKNPSHPYTRGLLNSVPKLDFHHPPGAVLAAIPGQIPDLYAPPAGCLFQDRCSEVMSRCAEAPPWVEIAPGHRVRCWRGAP</sequence>
<dbReference type="InterPro" id="IPR050388">
    <property type="entry name" value="ABC_Ni/Peptide_Import"/>
</dbReference>
<dbReference type="PANTHER" id="PTHR43297">
    <property type="entry name" value="OLIGOPEPTIDE TRANSPORT ATP-BINDING PROTEIN APPD"/>
    <property type="match status" value="1"/>
</dbReference>
<name>A0A7C3WG19_9BACT</name>
<keyword evidence="6 9" id="KW-0067">ATP-binding</keyword>